<dbReference type="RefSeq" id="WP_091094066.1">
    <property type="nucleotide sequence ID" value="NZ_FOHX01000027.1"/>
</dbReference>
<proteinExistence type="predicted"/>
<gene>
    <name evidence="1" type="ORF">SAMN05421811_12798</name>
</gene>
<dbReference type="Proteomes" id="UP000199361">
    <property type="component" value="Unassembled WGS sequence"/>
</dbReference>
<name>A0A1I0LTZ7_9ACTN</name>
<evidence type="ECO:0000313" key="2">
    <source>
        <dbReference type="Proteomes" id="UP000199361"/>
    </source>
</evidence>
<sequence>MSWLDLLTRWDLIEADLHQTYGIDLDRSGALRDRSWRWLRTRIAGLLVCDSRIARALDPGDDGPGRRR</sequence>
<accession>A0A1I0LTZ7</accession>
<reference evidence="1 2" key="1">
    <citation type="submission" date="2016-10" db="EMBL/GenBank/DDBJ databases">
        <authorList>
            <person name="de Groot N.N."/>
        </authorList>
    </citation>
    <scope>NUCLEOTIDE SEQUENCE [LARGE SCALE GENOMIC DNA]</scope>
    <source>
        <strain evidence="1 2">CGMCC 4.5598</strain>
    </source>
</reference>
<organism evidence="1 2">
    <name type="scientific">Nonomuraea wenchangensis</name>
    <dbReference type="NCBI Taxonomy" id="568860"/>
    <lineage>
        <taxon>Bacteria</taxon>
        <taxon>Bacillati</taxon>
        <taxon>Actinomycetota</taxon>
        <taxon>Actinomycetes</taxon>
        <taxon>Streptosporangiales</taxon>
        <taxon>Streptosporangiaceae</taxon>
        <taxon>Nonomuraea</taxon>
    </lineage>
</organism>
<keyword evidence="2" id="KW-1185">Reference proteome</keyword>
<evidence type="ECO:0000313" key="1">
    <source>
        <dbReference type="EMBL" id="SEU46627.1"/>
    </source>
</evidence>
<protein>
    <submittedName>
        <fullName evidence="1">Uncharacterized protein</fullName>
    </submittedName>
</protein>
<dbReference type="EMBL" id="FOHX01000027">
    <property type="protein sequence ID" value="SEU46627.1"/>
    <property type="molecule type" value="Genomic_DNA"/>
</dbReference>
<dbReference type="OrthoDB" id="3541567at2"/>
<dbReference type="STRING" id="568860.SAMN05421811_12798"/>
<dbReference type="AlphaFoldDB" id="A0A1I0LTZ7"/>